<dbReference type="EMBL" id="PDOA01000007">
    <property type="protein sequence ID" value="PWC28603.1"/>
    <property type="molecule type" value="Genomic_DNA"/>
</dbReference>
<dbReference type="CDD" id="cd00090">
    <property type="entry name" value="HTH_ARSR"/>
    <property type="match status" value="1"/>
</dbReference>
<keyword evidence="6" id="KW-1185">Reference proteome</keyword>
<organism evidence="5 6">
    <name type="scientific">Teichococcus aestuarii</name>
    <dbReference type="NCBI Taxonomy" id="568898"/>
    <lineage>
        <taxon>Bacteria</taxon>
        <taxon>Pseudomonadati</taxon>
        <taxon>Pseudomonadota</taxon>
        <taxon>Alphaproteobacteria</taxon>
        <taxon>Acetobacterales</taxon>
        <taxon>Roseomonadaceae</taxon>
        <taxon>Roseomonas</taxon>
    </lineage>
</organism>
<dbReference type="GO" id="GO:0003677">
    <property type="term" value="F:DNA binding"/>
    <property type="evidence" value="ECO:0007669"/>
    <property type="project" value="UniProtKB-KW"/>
</dbReference>
<dbReference type="GO" id="GO:0003700">
    <property type="term" value="F:DNA-binding transcription factor activity"/>
    <property type="evidence" value="ECO:0007669"/>
    <property type="project" value="InterPro"/>
</dbReference>
<dbReference type="SUPFAM" id="SSF46785">
    <property type="entry name" value="Winged helix' DNA-binding domain"/>
    <property type="match status" value="1"/>
</dbReference>
<comment type="caution">
    <text evidence="5">The sequence shown here is derived from an EMBL/GenBank/DDBJ whole genome shotgun (WGS) entry which is preliminary data.</text>
</comment>
<dbReference type="InterPro" id="IPR051011">
    <property type="entry name" value="Metal_resp_trans_reg"/>
</dbReference>
<dbReference type="InterPro" id="IPR036390">
    <property type="entry name" value="WH_DNA-bd_sf"/>
</dbReference>
<gene>
    <name evidence="5" type="ORF">CR165_12495</name>
</gene>
<dbReference type="SMART" id="SM00418">
    <property type="entry name" value="HTH_ARSR"/>
    <property type="match status" value="1"/>
</dbReference>
<evidence type="ECO:0000256" key="2">
    <source>
        <dbReference type="ARBA" id="ARBA00023125"/>
    </source>
</evidence>
<evidence type="ECO:0000256" key="1">
    <source>
        <dbReference type="ARBA" id="ARBA00023015"/>
    </source>
</evidence>
<name>A0A2U1V3Z5_9PROT</name>
<sequence>MPAQAEALQLQASATQAAALLRQLASEPRLLLLCHLTEAGEMTVGALTARLGLSQPGVSQHLARLREDGLVVARREGTTLHYRVADPRVARLLALLRDMFCTPR</sequence>
<dbReference type="Gene3D" id="1.10.10.10">
    <property type="entry name" value="Winged helix-like DNA-binding domain superfamily/Winged helix DNA-binding domain"/>
    <property type="match status" value="1"/>
</dbReference>
<dbReference type="OrthoDB" id="194599at2"/>
<dbReference type="Proteomes" id="UP000245048">
    <property type="component" value="Unassembled WGS sequence"/>
</dbReference>
<dbReference type="NCBIfam" id="NF033788">
    <property type="entry name" value="HTH_metalloreg"/>
    <property type="match status" value="1"/>
</dbReference>
<dbReference type="PANTHER" id="PTHR43132:SF2">
    <property type="entry name" value="ARSENICAL RESISTANCE OPERON REPRESSOR ARSR-RELATED"/>
    <property type="match status" value="1"/>
</dbReference>
<dbReference type="InterPro" id="IPR011991">
    <property type="entry name" value="ArsR-like_HTH"/>
</dbReference>
<protein>
    <submittedName>
        <fullName evidence="5">Transcriptional regulator</fullName>
    </submittedName>
</protein>
<evidence type="ECO:0000259" key="4">
    <source>
        <dbReference type="PROSITE" id="PS50987"/>
    </source>
</evidence>
<dbReference type="AlphaFoldDB" id="A0A2U1V3Z5"/>
<keyword evidence="1" id="KW-0805">Transcription regulation</keyword>
<keyword evidence="2" id="KW-0238">DNA-binding</keyword>
<feature type="domain" description="HTH arsR-type" evidence="4">
    <location>
        <begin position="10"/>
        <end position="104"/>
    </location>
</feature>
<dbReference type="PRINTS" id="PR00778">
    <property type="entry name" value="HTHARSR"/>
</dbReference>
<accession>A0A2U1V3Z5</accession>
<evidence type="ECO:0000256" key="3">
    <source>
        <dbReference type="ARBA" id="ARBA00023163"/>
    </source>
</evidence>
<dbReference type="PANTHER" id="PTHR43132">
    <property type="entry name" value="ARSENICAL RESISTANCE OPERON REPRESSOR ARSR-RELATED"/>
    <property type="match status" value="1"/>
</dbReference>
<dbReference type="InterPro" id="IPR001845">
    <property type="entry name" value="HTH_ArsR_DNA-bd_dom"/>
</dbReference>
<dbReference type="PROSITE" id="PS50987">
    <property type="entry name" value="HTH_ARSR_2"/>
    <property type="match status" value="1"/>
</dbReference>
<keyword evidence="3" id="KW-0804">Transcription</keyword>
<evidence type="ECO:0000313" key="5">
    <source>
        <dbReference type="EMBL" id="PWC28603.1"/>
    </source>
</evidence>
<reference evidence="6" key="1">
    <citation type="submission" date="2017-10" db="EMBL/GenBank/DDBJ databases">
        <authorList>
            <person name="Toshchakov S.V."/>
            <person name="Goeva M.A."/>
        </authorList>
    </citation>
    <scope>NUCLEOTIDE SEQUENCE [LARGE SCALE GENOMIC DNA]</scope>
    <source>
        <strain evidence="6">JR1/69-1-13</strain>
    </source>
</reference>
<dbReference type="InterPro" id="IPR036388">
    <property type="entry name" value="WH-like_DNA-bd_sf"/>
</dbReference>
<evidence type="ECO:0000313" key="6">
    <source>
        <dbReference type="Proteomes" id="UP000245048"/>
    </source>
</evidence>
<proteinExistence type="predicted"/>
<dbReference type="Pfam" id="PF01022">
    <property type="entry name" value="HTH_5"/>
    <property type="match status" value="1"/>
</dbReference>